<evidence type="ECO:0000313" key="2">
    <source>
        <dbReference type="Proteomes" id="UP000799439"/>
    </source>
</evidence>
<keyword evidence="2" id="KW-1185">Reference proteome</keyword>
<accession>A0A9P4IT68</accession>
<dbReference type="EMBL" id="ML996091">
    <property type="protein sequence ID" value="KAF2149558.1"/>
    <property type="molecule type" value="Genomic_DNA"/>
</dbReference>
<reference evidence="1" key="1">
    <citation type="journal article" date="2020" name="Stud. Mycol.">
        <title>101 Dothideomycetes genomes: a test case for predicting lifestyles and emergence of pathogens.</title>
        <authorList>
            <person name="Haridas S."/>
            <person name="Albert R."/>
            <person name="Binder M."/>
            <person name="Bloem J."/>
            <person name="Labutti K."/>
            <person name="Salamov A."/>
            <person name="Andreopoulos B."/>
            <person name="Baker S."/>
            <person name="Barry K."/>
            <person name="Bills G."/>
            <person name="Bluhm B."/>
            <person name="Cannon C."/>
            <person name="Castanera R."/>
            <person name="Culley D."/>
            <person name="Daum C."/>
            <person name="Ezra D."/>
            <person name="Gonzalez J."/>
            <person name="Henrissat B."/>
            <person name="Kuo A."/>
            <person name="Liang C."/>
            <person name="Lipzen A."/>
            <person name="Lutzoni F."/>
            <person name="Magnuson J."/>
            <person name="Mondo S."/>
            <person name="Nolan M."/>
            <person name="Ohm R."/>
            <person name="Pangilinan J."/>
            <person name="Park H.-J."/>
            <person name="Ramirez L."/>
            <person name="Alfaro M."/>
            <person name="Sun H."/>
            <person name="Tritt A."/>
            <person name="Yoshinaga Y."/>
            <person name="Zwiers L.-H."/>
            <person name="Turgeon B."/>
            <person name="Goodwin S."/>
            <person name="Spatafora J."/>
            <person name="Crous P."/>
            <person name="Grigoriev I."/>
        </authorList>
    </citation>
    <scope>NUCLEOTIDE SEQUENCE</scope>
    <source>
        <strain evidence="1">CBS 260.36</strain>
    </source>
</reference>
<dbReference type="AlphaFoldDB" id="A0A9P4IT68"/>
<organism evidence="1 2">
    <name type="scientific">Myriangium duriaei CBS 260.36</name>
    <dbReference type="NCBI Taxonomy" id="1168546"/>
    <lineage>
        <taxon>Eukaryota</taxon>
        <taxon>Fungi</taxon>
        <taxon>Dikarya</taxon>
        <taxon>Ascomycota</taxon>
        <taxon>Pezizomycotina</taxon>
        <taxon>Dothideomycetes</taxon>
        <taxon>Dothideomycetidae</taxon>
        <taxon>Myriangiales</taxon>
        <taxon>Myriangiaceae</taxon>
        <taxon>Myriangium</taxon>
    </lineage>
</organism>
<dbReference type="Proteomes" id="UP000799439">
    <property type="component" value="Unassembled WGS sequence"/>
</dbReference>
<comment type="caution">
    <text evidence="1">The sequence shown here is derived from an EMBL/GenBank/DDBJ whole genome shotgun (WGS) entry which is preliminary data.</text>
</comment>
<protein>
    <submittedName>
        <fullName evidence="1">Uncharacterized protein</fullName>
    </submittedName>
</protein>
<proteinExistence type="predicted"/>
<sequence length="163" mass="17508">MGLSCDYCLGGELEKPPVGILDSRETILRSRWTGEAISERRAQAPSQPAEGAMSSHLSTLMARDLKPRWSNHASHCPTSSLFSASAADLRSGAEHFDAGLFSLQGTPDASCTPTRSDERCGISVKPHDLVMQVDAARIASCVGMHQEMLSLSGMRHDVAEVLV</sequence>
<gene>
    <name evidence="1" type="ORF">K461DRAFT_48505</name>
</gene>
<evidence type="ECO:0000313" key="1">
    <source>
        <dbReference type="EMBL" id="KAF2149558.1"/>
    </source>
</evidence>
<name>A0A9P4IT68_9PEZI</name>